<keyword evidence="9" id="KW-1185">Reference proteome</keyword>
<dbReference type="Gene3D" id="1.10.510.10">
    <property type="entry name" value="Transferase(Phosphotransferase) domain 1"/>
    <property type="match status" value="1"/>
</dbReference>
<comment type="caution">
    <text evidence="8">The sequence shown here is derived from an EMBL/GenBank/DDBJ whole genome shotgun (WGS) entry which is preliminary data.</text>
</comment>
<evidence type="ECO:0000256" key="4">
    <source>
        <dbReference type="ARBA" id="ARBA00022777"/>
    </source>
</evidence>
<reference evidence="8 9" key="1">
    <citation type="journal article" date="2023" name="bioRxiv">
        <title>Genome report: Whole genome sequence and annotation of Penstemon davidsonii.</title>
        <authorList>
            <person name="Ostevik K.L."/>
            <person name="Alabady M."/>
            <person name="Zhang M."/>
            <person name="Rausher M.D."/>
        </authorList>
    </citation>
    <scope>NUCLEOTIDE SEQUENCE [LARGE SCALE GENOMIC DNA]</scope>
    <source>
        <strain evidence="8">DNT005</strain>
        <tissue evidence="8">Whole leaf</tissue>
    </source>
</reference>
<feature type="domain" description="Protein kinase" evidence="7">
    <location>
        <begin position="13"/>
        <end position="289"/>
    </location>
</feature>
<keyword evidence="3 6" id="KW-0547">Nucleotide-binding</keyword>
<keyword evidence="5 6" id="KW-0067">ATP-binding</keyword>
<dbReference type="Pfam" id="PF00069">
    <property type="entry name" value="Pkinase"/>
    <property type="match status" value="1"/>
</dbReference>
<sequence>MNQPKIKRKIGRCEVGRTIGEGAFAKVKFARNSENGEPMAIKILDKDKVLKHKMAEQILARKTKIFIFLEFITGGELFDKIVRSEFFPPQNFIFCISLHYRKNLLLDVVGNLKVSDFGLGALSQQVRDDGLLHTTCGTPNYVAPERITIAKILEDEWFKKGFKPPVFDEKEDVNLDDVEAVFKDSELEEDFGGRGGEERGLSTLPYFMETVYIFSLPVGPSHFEEDAADSRRIRDRTPKKEMKVMANEEIVEFVHFLKNPKNYEDLGAKIPKCALLVKAIAGEYDVPFLSLSIMMFSSSLILKLEGKEYDMKFGFLKLFPARI</sequence>
<evidence type="ECO:0000313" key="8">
    <source>
        <dbReference type="EMBL" id="KAK4484263.1"/>
    </source>
</evidence>
<dbReference type="InterPro" id="IPR011009">
    <property type="entry name" value="Kinase-like_dom_sf"/>
</dbReference>
<gene>
    <name evidence="8" type="ORF">RD792_011489</name>
</gene>
<keyword evidence="4" id="KW-0418">Kinase</keyword>
<organism evidence="8 9">
    <name type="scientific">Penstemon davidsonii</name>
    <dbReference type="NCBI Taxonomy" id="160366"/>
    <lineage>
        <taxon>Eukaryota</taxon>
        <taxon>Viridiplantae</taxon>
        <taxon>Streptophyta</taxon>
        <taxon>Embryophyta</taxon>
        <taxon>Tracheophyta</taxon>
        <taxon>Spermatophyta</taxon>
        <taxon>Magnoliopsida</taxon>
        <taxon>eudicotyledons</taxon>
        <taxon>Gunneridae</taxon>
        <taxon>Pentapetalae</taxon>
        <taxon>asterids</taxon>
        <taxon>lamiids</taxon>
        <taxon>Lamiales</taxon>
        <taxon>Plantaginaceae</taxon>
        <taxon>Cheloneae</taxon>
        <taxon>Penstemon</taxon>
    </lineage>
</organism>
<evidence type="ECO:0000256" key="2">
    <source>
        <dbReference type="ARBA" id="ARBA00022679"/>
    </source>
</evidence>
<accession>A0ABR0D4R3</accession>
<dbReference type="PANTHER" id="PTHR43895:SF104">
    <property type="entry name" value="CBL-INTERACTING SERINE_THREONINE-PROTEIN KINASE 3"/>
    <property type="match status" value="1"/>
</dbReference>
<keyword evidence="2" id="KW-0808">Transferase</keyword>
<evidence type="ECO:0000256" key="5">
    <source>
        <dbReference type="ARBA" id="ARBA00022840"/>
    </source>
</evidence>
<keyword evidence="1" id="KW-0723">Serine/threonine-protein kinase</keyword>
<dbReference type="PROSITE" id="PS00107">
    <property type="entry name" value="PROTEIN_KINASE_ATP"/>
    <property type="match status" value="1"/>
</dbReference>
<dbReference type="EMBL" id="JAYDYQ010002534">
    <property type="protein sequence ID" value="KAK4484263.1"/>
    <property type="molecule type" value="Genomic_DNA"/>
</dbReference>
<dbReference type="Gene3D" id="3.30.200.20">
    <property type="entry name" value="Phosphorylase Kinase, domain 1"/>
    <property type="match status" value="1"/>
</dbReference>
<evidence type="ECO:0000256" key="3">
    <source>
        <dbReference type="ARBA" id="ARBA00022741"/>
    </source>
</evidence>
<proteinExistence type="predicted"/>
<feature type="binding site" evidence="6">
    <location>
        <position position="42"/>
    </location>
    <ligand>
        <name>ATP</name>
        <dbReference type="ChEBI" id="CHEBI:30616"/>
    </ligand>
</feature>
<evidence type="ECO:0000313" key="9">
    <source>
        <dbReference type="Proteomes" id="UP001291926"/>
    </source>
</evidence>
<dbReference type="SUPFAM" id="SSF56112">
    <property type="entry name" value="Protein kinase-like (PK-like)"/>
    <property type="match status" value="1"/>
</dbReference>
<dbReference type="SMART" id="SM00220">
    <property type="entry name" value="S_TKc"/>
    <property type="match status" value="1"/>
</dbReference>
<protein>
    <recommendedName>
        <fullName evidence="7">Protein kinase domain-containing protein</fullName>
    </recommendedName>
</protein>
<evidence type="ECO:0000256" key="6">
    <source>
        <dbReference type="PROSITE-ProRule" id="PRU10141"/>
    </source>
</evidence>
<name>A0ABR0D4R3_9LAMI</name>
<evidence type="ECO:0000259" key="7">
    <source>
        <dbReference type="SMART" id="SM00220"/>
    </source>
</evidence>
<evidence type="ECO:0000256" key="1">
    <source>
        <dbReference type="ARBA" id="ARBA00022527"/>
    </source>
</evidence>
<dbReference type="PANTHER" id="PTHR43895">
    <property type="entry name" value="CALCIUM/CALMODULIN-DEPENDENT PROTEIN KINASE KINASE-RELATED"/>
    <property type="match status" value="1"/>
</dbReference>
<dbReference type="InterPro" id="IPR017441">
    <property type="entry name" value="Protein_kinase_ATP_BS"/>
</dbReference>
<dbReference type="Proteomes" id="UP001291926">
    <property type="component" value="Unassembled WGS sequence"/>
</dbReference>
<dbReference type="InterPro" id="IPR000719">
    <property type="entry name" value="Prot_kinase_dom"/>
</dbReference>